<feature type="compositionally biased region" description="Basic and acidic residues" evidence="1">
    <location>
        <begin position="112"/>
        <end position="126"/>
    </location>
</feature>
<dbReference type="Proteomes" id="UP000324800">
    <property type="component" value="Unassembled WGS sequence"/>
</dbReference>
<evidence type="ECO:0000256" key="1">
    <source>
        <dbReference type="SAM" id="MobiDB-lite"/>
    </source>
</evidence>
<evidence type="ECO:0000313" key="3">
    <source>
        <dbReference type="Proteomes" id="UP000324800"/>
    </source>
</evidence>
<protein>
    <submittedName>
        <fullName evidence="2">Uncharacterized protein</fullName>
    </submittedName>
</protein>
<sequence length="328" mass="38089">MTKDRRHQLIEQIKQFIKNTQRHKIIKIKETAALIGRLNFLRTQFREASLYLMLIDSAKTRAIKTQGWTGMMVSPLEALKELYWWIKKIAENKKQQIQDPIPHATIVTDASPQREMESEGIPDRKNKTSILSSEKTQTTDHNNTYPGQSEHNNRFTLETMQFGRLIIEERNNIGDMQDLEPHATDIYIRNSTQQIDQQLRDSGFKRTTYQISQHIQLQVDERMILSSSTNINHEQRNVENKIRQSTGNINNANLAGSVKVYKAKDSIYIKFLSLGSAQMILDIGQRMKDKGLKLPSINVAAFILKLNQTQEEIYSQDLWRLGDFQKME</sequence>
<feature type="compositionally biased region" description="Polar residues" evidence="1">
    <location>
        <begin position="128"/>
        <end position="151"/>
    </location>
</feature>
<feature type="region of interest" description="Disordered" evidence="1">
    <location>
        <begin position="110"/>
        <end position="151"/>
    </location>
</feature>
<accession>A0A5J4VF22</accession>
<organism evidence="2 3">
    <name type="scientific">Streblomastix strix</name>
    <dbReference type="NCBI Taxonomy" id="222440"/>
    <lineage>
        <taxon>Eukaryota</taxon>
        <taxon>Metamonada</taxon>
        <taxon>Preaxostyla</taxon>
        <taxon>Oxymonadida</taxon>
        <taxon>Streblomastigidae</taxon>
        <taxon>Streblomastix</taxon>
    </lineage>
</organism>
<proteinExistence type="predicted"/>
<dbReference type="AlphaFoldDB" id="A0A5J4VF22"/>
<reference evidence="2 3" key="1">
    <citation type="submission" date="2019-03" db="EMBL/GenBank/DDBJ databases">
        <title>Single cell metagenomics reveals metabolic interactions within the superorganism composed of flagellate Streblomastix strix and complex community of Bacteroidetes bacteria on its surface.</title>
        <authorList>
            <person name="Treitli S.C."/>
            <person name="Kolisko M."/>
            <person name="Husnik F."/>
            <person name="Keeling P."/>
            <person name="Hampl V."/>
        </authorList>
    </citation>
    <scope>NUCLEOTIDE SEQUENCE [LARGE SCALE GENOMIC DNA]</scope>
    <source>
        <strain evidence="2">ST1C</strain>
    </source>
</reference>
<comment type="caution">
    <text evidence="2">The sequence shown here is derived from an EMBL/GenBank/DDBJ whole genome shotgun (WGS) entry which is preliminary data.</text>
</comment>
<evidence type="ECO:0000313" key="2">
    <source>
        <dbReference type="EMBL" id="KAA6381065.1"/>
    </source>
</evidence>
<name>A0A5J4VF22_9EUKA</name>
<dbReference type="EMBL" id="SNRW01007545">
    <property type="protein sequence ID" value="KAA6381065.1"/>
    <property type="molecule type" value="Genomic_DNA"/>
</dbReference>
<gene>
    <name evidence="2" type="ORF">EZS28_023407</name>
</gene>